<dbReference type="InterPro" id="IPR003439">
    <property type="entry name" value="ABC_transporter-like_ATP-bd"/>
</dbReference>
<gene>
    <name evidence="5" type="ORF">IAC80_03830</name>
</gene>
<dbReference type="GO" id="GO:0005524">
    <property type="term" value="F:ATP binding"/>
    <property type="evidence" value="ECO:0007669"/>
    <property type="project" value="UniProtKB-KW"/>
</dbReference>
<protein>
    <submittedName>
        <fullName evidence="5">ATP-binding cassette domain-containing protein</fullName>
    </submittedName>
</protein>
<dbReference type="EMBL" id="DVOS01000037">
    <property type="protein sequence ID" value="HIV23051.1"/>
    <property type="molecule type" value="Genomic_DNA"/>
</dbReference>
<keyword evidence="1" id="KW-0813">Transport</keyword>
<dbReference type="PANTHER" id="PTHR42781">
    <property type="entry name" value="SPERMIDINE/PUTRESCINE IMPORT ATP-BINDING PROTEIN POTA"/>
    <property type="match status" value="1"/>
</dbReference>
<dbReference type="AlphaFoldDB" id="A0A9D1T834"/>
<dbReference type="Pfam" id="PF00005">
    <property type="entry name" value="ABC_tran"/>
    <property type="match status" value="1"/>
</dbReference>
<sequence length="349" mass="39855">MSLQVTIEKKLGDFFLKAEMETVSGRIGILGASGCGKSLTLKCIAGIETPDRGRIRLDDRCLYDSEKKINQKPRERRLGYLFQNYALFPAMTVEANVAAGLRGSRREKKERTAQMIGRFRLEGLEKRLPGELSGGQQQRVALARIMAYEPELIMLDEPFSALDVYLKEQLQQEMKEMLREYPGTVVLVSHSRDEIYQFSDYLFVMEQGRVIRSGKTREIFADPGNRIAARLTGCKNISPARKTGEFQLYAPDWNLTLQTERRVSDRVKYVGIRAHDLEPGEQERETNCLPCRIGVVTEAPFETVYLVNCPDREAQVWWKVPKNRLDSEGPAGMPAYLYLPPKRLLLLEE</sequence>
<dbReference type="Gene3D" id="3.40.50.300">
    <property type="entry name" value="P-loop containing nucleotide triphosphate hydrolases"/>
    <property type="match status" value="1"/>
</dbReference>
<reference evidence="5" key="2">
    <citation type="journal article" date="2021" name="PeerJ">
        <title>Extensive microbial diversity within the chicken gut microbiome revealed by metagenomics and culture.</title>
        <authorList>
            <person name="Gilroy R."/>
            <person name="Ravi A."/>
            <person name="Getino M."/>
            <person name="Pursley I."/>
            <person name="Horton D.L."/>
            <person name="Alikhan N.F."/>
            <person name="Baker D."/>
            <person name="Gharbi K."/>
            <person name="Hall N."/>
            <person name="Watson M."/>
            <person name="Adriaenssens E.M."/>
            <person name="Foster-Nyarko E."/>
            <person name="Jarju S."/>
            <person name="Secka A."/>
            <person name="Antonio M."/>
            <person name="Oren A."/>
            <person name="Chaudhuri R.R."/>
            <person name="La Ragione R."/>
            <person name="Hildebrand F."/>
            <person name="Pallen M.J."/>
        </authorList>
    </citation>
    <scope>NUCLEOTIDE SEQUENCE</scope>
    <source>
        <strain evidence="5">ChiBcec6-7307</strain>
    </source>
</reference>
<dbReference type="InterPro" id="IPR017871">
    <property type="entry name" value="ABC_transporter-like_CS"/>
</dbReference>
<evidence type="ECO:0000313" key="5">
    <source>
        <dbReference type="EMBL" id="HIV23051.1"/>
    </source>
</evidence>
<keyword evidence="2" id="KW-0547">Nucleotide-binding</keyword>
<keyword evidence="3 5" id="KW-0067">ATP-binding</keyword>
<dbReference type="InterPro" id="IPR027417">
    <property type="entry name" value="P-loop_NTPase"/>
</dbReference>
<dbReference type="GO" id="GO:0016887">
    <property type="term" value="F:ATP hydrolysis activity"/>
    <property type="evidence" value="ECO:0007669"/>
    <property type="project" value="InterPro"/>
</dbReference>
<dbReference type="InterPro" id="IPR003593">
    <property type="entry name" value="AAA+_ATPase"/>
</dbReference>
<proteinExistence type="predicted"/>
<evidence type="ECO:0000256" key="2">
    <source>
        <dbReference type="ARBA" id="ARBA00022741"/>
    </source>
</evidence>
<comment type="caution">
    <text evidence="5">The sequence shown here is derived from an EMBL/GenBank/DDBJ whole genome shotgun (WGS) entry which is preliminary data.</text>
</comment>
<feature type="domain" description="ABC transporter" evidence="4">
    <location>
        <begin position="1"/>
        <end position="232"/>
    </location>
</feature>
<reference evidence="5" key="1">
    <citation type="submission" date="2020-10" db="EMBL/GenBank/DDBJ databases">
        <authorList>
            <person name="Gilroy R."/>
        </authorList>
    </citation>
    <scope>NUCLEOTIDE SEQUENCE</scope>
    <source>
        <strain evidence="5">ChiBcec6-7307</strain>
    </source>
</reference>
<evidence type="ECO:0000313" key="6">
    <source>
        <dbReference type="Proteomes" id="UP000886889"/>
    </source>
</evidence>
<dbReference type="PROSITE" id="PS50893">
    <property type="entry name" value="ABC_TRANSPORTER_2"/>
    <property type="match status" value="1"/>
</dbReference>
<dbReference type="PANTHER" id="PTHR42781:SF4">
    <property type="entry name" value="SPERMIDINE_PUTRESCINE IMPORT ATP-BINDING PROTEIN POTA"/>
    <property type="match status" value="1"/>
</dbReference>
<dbReference type="SUPFAM" id="SSF52540">
    <property type="entry name" value="P-loop containing nucleoside triphosphate hydrolases"/>
    <property type="match status" value="1"/>
</dbReference>
<evidence type="ECO:0000256" key="1">
    <source>
        <dbReference type="ARBA" id="ARBA00022448"/>
    </source>
</evidence>
<organism evidence="5 6">
    <name type="scientific">Candidatus Merdiplasma excrementigallinarum</name>
    <dbReference type="NCBI Taxonomy" id="2840864"/>
    <lineage>
        <taxon>Bacteria</taxon>
        <taxon>Bacillati</taxon>
        <taxon>Bacillota</taxon>
        <taxon>Clostridia</taxon>
        <taxon>Lachnospirales</taxon>
        <taxon>Lachnospiraceae</taxon>
        <taxon>Lachnospiraceae incertae sedis</taxon>
        <taxon>Candidatus Merdiplasma</taxon>
    </lineage>
</organism>
<evidence type="ECO:0000259" key="4">
    <source>
        <dbReference type="PROSITE" id="PS50893"/>
    </source>
</evidence>
<name>A0A9D1T834_9FIRM</name>
<dbReference type="PROSITE" id="PS00211">
    <property type="entry name" value="ABC_TRANSPORTER_1"/>
    <property type="match status" value="1"/>
</dbReference>
<evidence type="ECO:0000256" key="3">
    <source>
        <dbReference type="ARBA" id="ARBA00022840"/>
    </source>
</evidence>
<dbReference type="InterPro" id="IPR050093">
    <property type="entry name" value="ABC_SmlMolc_Importer"/>
</dbReference>
<dbReference type="Proteomes" id="UP000886889">
    <property type="component" value="Unassembled WGS sequence"/>
</dbReference>
<dbReference type="SMART" id="SM00382">
    <property type="entry name" value="AAA"/>
    <property type="match status" value="1"/>
</dbReference>
<accession>A0A9D1T834</accession>